<reference evidence="5" key="1">
    <citation type="submission" date="2017-04" db="EMBL/GenBank/DDBJ databases">
        <title>Function of individual gut microbiota members based on whole genome sequencing of pure cultures obtained from chicken caecum.</title>
        <authorList>
            <person name="Medvecky M."/>
            <person name="Cejkova D."/>
            <person name="Polansky O."/>
            <person name="Karasova D."/>
            <person name="Kubasova T."/>
            <person name="Cizek A."/>
            <person name="Rychlik I."/>
        </authorList>
    </citation>
    <scope>NUCLEOTIDE SEQUENCE [LARGE SCALE GENOMIC DNA]</scope>
    <source>
        <strain evidence="5">An149</strain>
    </source>
</reference>
<protein>
    <submittedName>
        <fullName evidence="4">DUF5050 domain-containing protein</fullName>
    </submittedName>
</protein>
<dbReference type="Pfam" id="PF16472">
    <property type="entry name" value="DUF5050"/>
    <property type="match status" value="1"/>
</dbReference>
<gene>
    <name evidence="4" type="ORF">B5E91_07420</name>
</gene>
<dbReference type="SUPFAM" id="SSF69304">
    <property type="entry name" value="Tricorn protease N-terminal domain"/>
    <property type="match status" value="1"/>
</dbReference>
<evidence type="ECO:0000259" key="3">
    <source>
        <dbReference type="Pfam" id="PF16472"/>
    </source>
</evidence>
<dbReference type="InterPro" id="IPR026870">
    <property type="entry name" value="Zinc_ribbon_dom"/>
</dbReference>
<dbReference type="Proteomes" id="UP000196258">
    <property type="component" value="Unassembled WGS sequence"/>
</dbReference>
<evidence type="ECO:0000313" key="4">
    <source>
        <dbReference type="EMBL" id="OUQ05142.1"/>
    </source>
</evidence>
<keyword evidence="1" id="KW-1133">Transmembrane helix</keyword>
<keyword evidence="1" id="KW-0812">Transmembrane</keyword>
<evidence type="ECO:0000313" key="5">
    <source>
        <dbReference type="Proteomes" id="UP000196258"/>
    </source>
</evidence>
<sequence length="375" mass="42615">MENNKICKNCGAKLLEEETVCPVCGAPIIQESDHKDISYWKNKKIWIIFFILVVLTGLMGNYLSNHPIEVANKEATKKVEDVNIKISEQTNKFAQATNINNLAYSYVNKNGVYLVANGKLYVFDENLSSKEEVLDINLTDFSEDNDYYYFVDENNNYVRTNKDTKEQSVLLKNVFYVHKIENMIYYQDDSDGETIHCFNLDDNSNVKINNEVSYNLIVDSEKGRIYYTNQDDVLVSLALDGSDRKEMATNTNMYTYDGEYLYCITNDGLVKVDDSGKAELIYESNGLQLVNIVDKTLVVQDSNTIYTMSSNGKKVKKLYTMDMTGEIVFEVVGDKVLILARGMGDSSITYEMISLDGKRQLLDTNDVSDGIGFEI</sequence>
<feature type="domain" description="Prolow-density lipoprotein receptor-related protein 1-like beta-propeller" evidence="3">
    <location>
        <begin position="96"/>
        <end position="324"/>
    </location>
</feature>
<evidence type="ECO:0000256" key="1">
    <source>
        <dbReference type="SAM" id="Phobius"/>
    </source>
</evidence>
<feature type="transmembrane region" description="Helical" evidence="1">
    <location>
        <begin position="45"/>
        <end position="63"/>
    </location>
</feature>
<feature type="domain" description="Zinc-ribbon" evidence="2">
    <location>
        <begin position="7"/>
        <end position="28"/>
    </location>
</feature>
<accession>A0A1Y4QKR7</accession>
<dbReference type="RefSeq" id="WP_087256494.1">
    <property type="nucleotide sequence ID" value="NZ_NFLB01000007.1"/>
</dbReference>
<comment type="caution">
    <text evidence="4">The sequence shown here is derived from an EMBL/GenBank/DDBJ whole genome shotgun (WGS) entry which is preliminary data.</text>
</comment>
<evidence type="ECO:0000259" key="2">
    <source>
        <dbReference type="Pfam" id="PF13240"/>
    </source>
</evidence>
<dbReference type="Pfam" id="PF13240">
    <property type="entry name" value="Zn_Ribbon_1"/>
    <property type="match status" value="1"/>
</dbReference>
<dbReference type="AlphaFoldDB" id="A0A1Y4QKR7"/>
<organism evidence="4 5">
    <name type="scientific">Thomasclavelia spiroformis</name>
    <dbReference type="NCBI Taxonomy" id="29348"/>
    <lineage>
        <taxon>Bacteria</taxon>
        <taxon>Bacillati</taxon>
        <taxon>Bacillota</taxon>
        <taxon>Erysipelotrichia</taxon>
        <taxon>Erysipelotrichales</taxon>
        <taxon>Coprobacillaceae</taxon>
        <taxon>Thomasclavelia</taxon>
    </lineage>
</organism>
<name>A0A1Y4QKR7_9FIRM</name>
<dbReference type="EMBL" id="NFLB01000007">
    <property type="protein sequence ID" value="OUQ05142.1"/>
    <property type="molecule type" value="Genomic_DNA"/>
</dbReference>
<proteinExistence type="predicted"/>
<dbReference type="InterPro" id="IPR032485">
    <property type="entry name" value="LRP1-like_beta_prop"/>
</dbReference>
<keyword evidence="1" id="KW-0472">Membrane</keyword>